<evidence type="ECO:0000313" key="4">
    <source>
        <dbReference type="EMBL" id="HGQ59632.1"/>
    </source>
</evidence>
<accession>A0A7C4NPX8</accession>
<evidence type="ECO:0000259" key="3">
    <source>
        <dbReference type="Pfam" id="PF01058"/>
    </source>
</evidence>
<organism evidence="5">
    <name type="scientific">Staphylothermus marinus</name>
    <dbReference type="NCBI Taxonomy" id="2280"/>
    <lineage>
        <taxon>Archaea</taxon>
        <taxon>Thermoproteota</taxon>
        <taxon>Thermoprotei</taxon>
        <taxon>Desulfurococcales</taxon>
        <taxon>Desulfurococcaceae</taxon>
        <taxon>Staphylothermus</taxon>
    </lineage>
</organism>
<dbReference type="AlphaFoldDB" id="A0A7C4NPX8"/>
<dbReference type="EMBL" id="DTBP01000018">
    <property type="protein sequence ID" value="HGQ74030.1"/>
    <property type="molecule type" value="Genomic_DNA"/>
</dbReference>
<gene>
    <name evidence="4" type="ORF">ENU09_02830</name>
    <name evidence="5" type="ORF">ENU20_03015</name>
</gene>
<dbReference type="SUPFAM" id="SSF56770">
    <property type="entry name" value="HydA/Nqo6-like"/>
    <property type="match status" value="1"/>
</dbReference>
<name>A0A7C4NPX8_STAMA</name>
<keyword evidence="2" id="KW-1133">Transmembrane helix</keyword>
<comment type="caution">
    <text evidence="5">The sequence shown here is derived from an EMBL/GenBank/DDBJ whole genome shotgun (WGS) entry which is preliminary data.</text>
</comment>
<dbReference type="PANTHER" id="PTHR42845">
    <property type="entry name" value="COENZYME F420-REDUCING HYDROGENASE, GAMMA SUBUNIT"/>
    <property type="match status" value="1"/>
</dbReference>
<feature type="transmembrane region" description="Helical" evidence="2">
    <location>
        <begin position="85"/>
        <end position="105"/>
    </location>
</feature>
<reference evidence="5" key="1">
    <citation type="journal article" date="2020" name="mSystems">
        <title>Genome- and Community-Level Interaction Insights into Carbon Utilization and Element Cycling Functions of Hydrothermarchaeota in Hydrothermal Sediment.</title>
        <authorList>
            <person name="Zhou Z."/>
            <person name="Liu Y."/>
            <person name="Xu W."/>
            <person name="Pan J."/>
            <person name="Luo Z.H."/>
            <person name="Li M."/>
        </authorList>
    </citation>
    <scope>NUCLEOTIDE SEQUENCE [LARGE SCALE GENOMIC DNA]</scope>
    <source>
        <strain evidence="4">SpSt-638</strain>
        <strain evidence="5">SpSt-648</strain>
    </source>
</reference>
<keyword evidence="2" id="KW-0812">Transmembrane</keyword>
<dbReference type="Gene3D" id="3.40.50.700">
    <property type="entry name" value="NADH:ubiquinone oxidoreductase-like, 20kDa subunit"/>
    <property type="match status" value="1"/>
</dbReference>
<dbReference type="GO" id="GO:0051536">
    <property type="term" value="F:iron-sulfur cluster binding"/>
    <property type="evidence" value="ECO:0007669"/>
    <property type="project" value="InterPro"/>
</dbReference>
<feature type="domain" description="NADH:ubiquinone oxidoreductase-like 20kDa subunit" evidence="3">
    <location>
        <begin position="14"/>
        <end position="164"/>
    </location>
</feature>
<dbReference type="Pfam" id="PF01058">
    <property type="entry name" value="Oxidored_q6"/>
    <property type="match status" value="1"/>
</dbReference>
<dbReference type="PANTHER" id="PTHR42845:SF2">
    <property type="entry name" value="F420-NON-REDUCING HYDROGENASE VHU SUBUNIT G"/>
    <property type="match status" value="1"/>
</dbReference>
<proteinExistence type="predicted"/>
<evidence type="ECO:0000313" key="5">
    <source>
        <dbReference type="EMBL" id="HGQ74030.1"/>
    </source>
</evidence>
<dbReference type="InterPro" id="IPR037024">
    <property type="entry name" value="NiFe_Hase_small_N_sf"/>
</dbReference>
<dbReference type="InterPro" id="IPR051349">
    <property type="entry name" value="Hydrogenase_assoc-protein"/>
</dbReference>
<keyword evidence="1" id="KW-0560">Oxidoreductase</keyword>
<evidence type="ECO:0000256" key="2">
    <source>
        <dbReference type="SAM" id="Phobius"/>
    </source>
</evidence>
<sequence>MVKPKLAVGYGGICGGCDVSLINAISERLAELLEAYDIIYWPIAVDSKNRDVEAADSIDISIYMGMVRTDEHLRLVKLLREKSKLMVLYGACAIYGGIPGLGIIYEPHQLMEIVNSTVTTEKNENRIEGFELPSLLTANEVVSTYFMKIAKPNIVVPGCPPSDELNSRLLHILFKYIDEKTVPEETIILADNESLCRNCPRKPREPDKIVMSRIYRLSDIALEEGKCFLEQGVICMGPATRAGCEYSCIKNNLPCVGCMGPAPGVSDFGLKMLSSIASIALIDKEKILLEKGLAKELDKIIDPLGTFYRYTLPSSSIARFLLRKNR</sequence>
<keyword evidence="2" id="KW-0472">Membrane</keyword>
<dbReference type="GO" id="GO:0016491">
    <property type="term" value="F:oxidoreductase activity"/>
    <property type="evidence" value="ECO:0007669"/>
    <property type="project" value="UniProtKB-KW"/>
</dbReference>
<protein>
    <recommendedName>
        <fullName evidence="3">NADH:ubiquinone oxidoreductase-like 20kDa subunit domain-containing protein</fullName>
    </recommendedName>
</protein>
<dbReference type="InterPro" id="IPR006137">
    <property type="entry name" value="NADH_UbQ_OxRdtase-like_20kDa"/>
</dbReference>
<dbReference type="EMBL" id="DTBE01000072">
    <property type="protein sequence ID" value="HGQ59632.1"/>
    <property type="molecule type" value="Genomic_DNA"/>
</dbReference>
<evidence type="ECO:0000256" key="1">
    <source>
        <dbReference type="ARBA" id="ARBA00023002"/>
    </source>
</evidence>